<dbReference type="Proteomes" id="UP000474957">
    <property type="component" value="Unassembled WGS sequence"/>
</dbReference>
<feature type="coiled-coil region" evidence="1">
    <location>
        <begin position="21"/>
        <end position="55"/>
    </location>
</feature>
<keyword evidence="3" id="KW-1185">Reference proteome</keyword>
<evidence type="ECO:0000313" key="2">
    <source>
        <dbReference type="EMBL" id="MSU91150.1"/>
    </source>
</evidence>
<proteinExistence type="predicted"/>
<evidence type="ECO:0000256" key="1">
    <source>
        <dbReference type="SAM" id="Coils"/>
    </source>
</evidence>
<name>A0A6L5Z4W7_9RHOB</name>
<reference evidence="2 3" key="1">
    <citation type="submission" date="2019-10" db="EMBL/GenBank/DDBJ databases">
        <title>Cognatihalovulum marinum gen. nov. sp. nov., a new member of the family Rhodobacteraceae isolated from deep seawater of the Northwest Indian Ocean.</title>
        <authorList>
            <person name="Ruan C."/>
            <person name="Wang J."/>
            <person name="Zheng X."/>
            <person name="Song L."/>
            <person name="Zhu Y."/>
            <person name="Huang Y."/>
            <person name="Lu Z."/>
            <person name="Du W."/>
            <person name="Huang L."/>
            <person name="Dai X."/>
        </authorList>
    </citation>
    <scope>NUCLEOTIDE SEQUENCE [LARGE SCALE GENOMIC DNA]</scope>
    <source>
        <strain evidence="2 3">2CG4</strain>
    </source>
</reference>
<keyword evidence="1" id="KW-0175">Coiled coil</keyword>
<dbReference type="Pfam" id="PF04102">
    <property type="entry name" value="SlyX"/>
    <property type="match status" value="1"/>
</dbReference>
<evidence type="ECO:0000313" key="3">
    <source>
        <dbReference type="Proteomes" id="UP000474957"/>
    </source>
</evidence>
<sequence length="68" mass="7615">MPETDRLTGLEETLTHQAAALEDLSEIVRAQADRIDRLERLVQQLRERAALAEAEGGVVIGHEKPPHY</sequence>
<accession>A0A6L5Z4W7</accession>
<protein>
    <submittedName>
        <fullName evidence="2">SlyX protein</fullName>
    </submittedName>
</protein>
<organism evidence="2 3">
    <name type="scientific">Halovulum marinum</name>
    <dbReference type="NCBI Taxonomy" id="2662447"/>
    <lineage>
        <taxon>Bacteria</taxon>
        <taxon>Pseudomonadati</taxon>
        <taxon>Pseudomonadota</taxon>
        <taxon>Alphaproteobacteria</taxon>
        <taxon>Rhodobacterales</taxon>
        <taxon>Paracoccaceae</taxon>
        <taxon>Halovulum</taxon>
    </lineage>
</organism>
<dbReference type="EMBL" id="WIND01000016">
    <property type="protein sequence ID" value="MSU91150.1"/>
    <property type="molecule type" value="Genomic_DNA"/>
</dbReference>
<dbReference type="AlphaFoldDB" id="A0A6L5Z4W7"/>
<comment type="caution">
    <text evidence="2">The sequence shown here is derived from an EMBL/GenBank/DDBJ whole genome shotgun (WGS) entry which is preliminary data.</text>
</comment>
<gene>
    <name evidence="2" type="ORF">GE300_16295</name>
</gene>
<dbReference type="InterPro" id="IPR007236">
    <property type="entry name" value="SlyX"/>
</dbReference>
<dbReference type="RefSeq" id="WP_154448016.1">
    <property type="nucleotide sequence ID" value="NZ_WIND01000016.1"/>
</dbReference>